<organism evidence="1">
    <name type="scientific">marine metagenome</name>
    <dbReference type="NCBI Taxonomy" id="408172"/>
    <lineage>
        <taxon>unclassified sequences</taxon>
        <taxon>metagenomes</taxon>
        <taxon>ecological metagenomes</taxon>
    </lineage>
</organism>
<name>A0A382RY58_9ZZZZ</name>
<accession>A0A382RY58</accession>
<protein>
    <submittedName>
        <fullName evidence="1">Uncharacterized protein</fullName>
    </submittedName>
</protein>
<gene>
    <name evidence="1" type="ORF">METZ01_LOCUS355488</name>
</gene>
<reference evidence="1" key="1">
    <citation type="submission" date="2018-05" db="EMBL/GenBank/DDBJ databases">
        <authorList>
            <person name="Lanie J.A."/>
            <person name="Ng W.-L."/>
            <person name="Kazmierczak K.M."/>
            <person name="Andrzejewski T.M."/>
            <person name="Davidsen T.M."/>
            <person name="Wayne K.J."/>
            <person name="Tettelin H."/>
            <person name="Glass J.I."/>
            <person name="Rusch D."/>
            <person name="Podicherti R."/>
            <person name="Tsui H.-C.T."/>
            <person name="Winkler M.E."/>
        </authorList>
    </citation>
    <scope>NUCLEOTIDE SEQUENCE</scope>
</reference>
<dbReference type="EMBL" id="UINC01125063">
    <property type="protein sequence ID" value="SVD02634.1"/>
    <property type="molecule type" value="Genomic_DNA"/>
</dbReference>
<evidence type="ECO:0000313" key="1">
    <source>
        <dbReference type="EMBL" id="SVD02634.1"/>
    </source>
</evidence>
<sequence length="22" mass="2558">MDIFDVATLDEIQVIKGEYDDK</sequence>
<dbReference type="AlphaFoldDB" id="A0A382RY58"/>
<proteinExistence type="predicted"/>